<name>A0ABU0NF65_9MOLU</name>
<comment type="caution">
    <text evidence="1">The sequence shown here is derived from an EMBL/GenBank/DDBJ whole genome shotgun (WGS) entry which is preliminary data.</text>
</comment>
<organism evidence="1 2">
    <name type="scientific">Mycoplasma yeatsii</name>
    <dbReference type="NCBI Taxonomy" id="51365"/>
    <lineage>
        <taxon>Bacteria</taxon>
        <taxon>Bacillati</taxon>
        <taxon>Mycoplasmatota</taxon>
        <taxon>Mollicutes</taxon>
        <taxon>Mycoplasmataceae</taxon>
        <taxon>Mycoplasma</taxon>
    </lineage>
</organism>
<dbReference type="RefSeq" id="WP_307445486.1">
    <property type="nucleotide sequence ID" value="NZ_JAUSWP010000008.1"/>
</dbReference>
<gene>
    <name evidence="1" type="ORF">J2Z63_000732</name>
</gene>
<evidence type="ECO:0000313" key="2">
    <source>
        <dbReference type="Proteomes" id="UP001236620"/>
    </source>
</evidence>
<keyword evidence="2" id="KW-1185">Reference proteome</keyword>
<accession>A0ABU0NF65</accession>
<dbReference type="EMBL" id="JAUSWP010000008">
    <property type="protein sequence ID" value="MDQ0568083.1"/>
    <property type="molecule type" value="Genomic_DNA"/>
</dbReference>
<evidence type="ECO:0000313" key="1">
    <source>
        <dbReference type="EMBL" id="MDQ0568083.1"/>
    </source>
</evidence>
<dbReference type="Proteomes" id="UP001236620">
    <property type="component" value="Unassembled WGS sequence"/>
</dbReference>
<sequence>MIDYNKISNEFCNKFISKNIKTKYNNISINWSFEPYPNIVSKPNFITYLQSSSKLKFSFLMIESIENKIDQLRELFNKTNKACQTYLSETQDVQFCQIQYNKFLLNCYSTLKEFINESLIKWIFCDALKENWIEFNKQYNHDYMYDYQFLKLELSFQKNLFNILKSISKKLKNDYTFKLLIDAYAVDLEEKQNSLIRIKNELKTI</sequence>
<protein>
    <submittedName>
        <fullName evidence="1">Uncharacterized protein</fullName>
    </submittedName>
</protein>
<proteinExistence type="predicted"/>
<reference evidence="1" key="1">
    <citation type="submission" date="2023-07" db="EMBL/GenBank/DDBJ databases">
        <title>Genomic Encyclopedia of Type Strains, Phase IV (KMG-IV): sequencing the most valuable type-strain genomes for metagenomic binning, comparative biology and taxonomic classification.</title>
        <authorList>
            <person name="Goeker M."/>
        </authorList>
    </citation>
    <scope>NUCLEOTIDE SEQUENCE [LARGE SCALE GENOMIC DNA]</scope>
    <source>
        <strain evidence="1">DSM 22019</strain>
    </source>
</reference>